<feature type="transmembrane region" description="Helical" evidence="7">
    <location>
        <begin position="159"/>
        <end position="176"/>
    </location>
</feature>
<protein>
    <submittedName>
        <fullName evidence="9">Rhomboid family intramembrane serine protease</fullName>
    </submittedName>
</protein>
<feature type="transmembrane region" description="Helical" evidence="7">
    <location>
        <begin position="183"/>
        <end position="203"/>
    </location>
</feature>
<dbReference type="InterPro" id="IPR035952">
    <property type="entry name" value="Rhomboid-like_sf"/>
</dbReference>
<dbReference type="Gene3D" id="1.20.1540.10">
    <property type="entry name" value="Rhomboid-like"/>
    <property type="match status" value="1"/>
</dbReference>
<dbReference type="SUPFAM" id="SSF144091">
    <property type="entry name" value="Rhomboid-like"/>
    <property type="match status" value="1"/>
</dbReference>
<feature type="transmembrane region" description="Helical" evidence="7">
    <location>
        <begin position="12"/>
        <end position="33"/>
    </location>
</feature>
<keyword evidence="6 7" id="KW-0472">Membrane</keyword>
<evidence type="ECO:0000256" key="4">
    <source>
        <dbReference type="ARBA" id="ARBA00022801"/>
    </source>
</evidence>
<dbReference type="RefSeq" id="WP_127692759.1">
    <property type="nucleotide sequence ID" value="NZ_SACQ01000001.1"/>
</dbReference>
<comment type="subcellular location">
    <subcellularLocation>
        <location evidence="1">Membrane</location>
        <topology evidence="1">Multi-pass membrane protein</topology>
    </subcellularLocation>
</comment>
<dbReference type="PANTHER" id="PTHR43731">
    <property type="entry name" value="RHOMBOID PROTEASE"/>
    <property type="match status" value="1"/>
</dbReference>
<feature type="transmembrane region" description="Helical" evidence="7">
    <location>
        <begin position="271"/>
        <end position="291"/>
    </location>
</feature>
<evidence type="ECO:0000256" key="1">
    <source>
        <dbReference type="ARBA" id="ARBA00004141"/>
    </source>
</evidence>
<keyword evidence="5 7" id="KW-1133">Transmembrane helix</keyword>
<evidence type="ECO:0000313" key="9">
    <source>
        <dbReference type="EMBL" id="RVU32590.1"/>
    </source>
</evidence>
<evidence type="ECO:0000256" key="7">
    <source>
        <dbReference type="SAM" id="Phobius"/>
    </source>
</evidence>
<evidence type="ECO:0000256" key="6">
    <source>
        <dbReference type="ARBA" id="ARBA00023136"/>
    </source>
</evidence>
<dbReference type="InterPro" id="IPR050925">
    <property type="entry name" value="Rhomboid_protease_S54"/>
</dbReference>
<feature type="transmembrane region" description="Helical" evidence="7">
    <location>
        <begin position="209"/>
        <end position="228"/>
    </location>
</feature>
<dbReference type="EMBL" id="SACQ01000001">
    <property type="protein sequence ID" value="RVU32590.1"/>
    <property type="molecule type" value="Genomic_DNA"/>
</dbReference>
<dbReference type="InterPro" id="IPR022764">
    <property type="entry name" value="Peptidase_S54_rhomboid_dom"/>
</dbReference>
<keyword evidence="9" id="KW-0645">Protease</keyword>
<comment type="caution">
    <text evidence="9">The sequence shown here is derived from an EMBL/GenBank/DDBJ whole genome shotgun (WGS) entry which is preliminary data.</text>
</comment>
<dbReference type="PANTHER" id="PTHR43731:SF14">
    <property type="entry name" value="PRESENILIN-ASSOCIATED RHOMBOID-LIKE PROTEIN, MITOCHONDRIAL"/>
    <property type="match status" value="1"/>
</dbReference>
<accession>A0A437QDH7</accession>
<keyword evidence="3 7" id="KW-0812">Transmembrane</keyword>
<dbReference type="GO" id="GO:0006508">
    <property type="term" value="P:proteolysis"/>
    <property type="evidence" value="ECO:0007669"/>
    <property type="project" value="UniProtKB-KW"/>
</dbReference>
<evidence type="ECO:0000256" key="5">
    <source>
        <dbReference type="ARBA" id="ARBA00022989"/>
    </source>
</evidence>
<comment type="similarity">
    <text evidence="2">Belongs to the peptidase S54 family.</text>
</comment>
<dbReference type="GO" id="GO:0004252">
    <property type="term" value="F:serine-type endopeptidase activity"/>
    <property type="evidence" value="ECO:0007669"/>
    <property type="project" value="InterPro"/>
</dbReference>
<keyword evidence="10" id="KW-1185">Reference proteome</keyword>
<dbReference type="AlphaFoldDB" id="A0A437QDH7"/>
<organism evidence="9 10">
    <name type="scientific">Neptunomonas marina</name>
    <dbReference type="NCBI Taxonomy" id="1815562"/>
    <lineage>
        <taxon>Bacteria</taxon>
        <taxon>Pseudomonadati</taxon>
        <taxon>Pseudomonadota</taxon>
        <taxon>Gammaproteobacteria</taxon>
        <taxon>Oceanospirillales</taxon>
        <taxon>Oceanospirillaceae</taxon>
        <taxon>Neptunomonas</taxon>
    </lineage>
</organism>
<keyword evidence="4" id="KW-0378">Hydrolase</keyword>
<evidence type="ECO:0000313" key="10">
    <source>
        <dbReference type="Proteomes" id="UP000282818"/>
    </source>
</evidence>
<evidence type="ECO:0000259" key="8">
    <source>
        <dbReference type="Pfam" id="PF01694"/>
    </source>
</evidence>
<dbReference type="Pfam" id="PF01694">
    <property type="entry name" value="Rhomboid"/>
    <property type="match status" value="1"/>
</dbReference>
<sequence length="474" mass="53957">MIIIPTEKHIDWRRTPIILIALIGLNIIIFSFYQSGDSLKIDRSVGQYVNDDYLDLEWPAYQKFLTSQGKTEQLNEFQSFYDQGDHYQLAYWLLSDAAFADHFGERREALYPRVRDYYWQQRDELHQQLASVSVVAYGFNSQQFNPLTLVTYQFLHGDLLHLVGNMFILAVCGFAVEASIGHGLFLLFYLLAGTAGALLYGAFNTGPSSLVGASGAISGVMAMYLGIFRLRRIEFFYWIFVFAGYFRAPALFILPVYIANELLNYVNQPDSSVAFMAHTGGFVVGAVLVLVTNNLKHPVIDQAYIEEDQEVPAAQKARALIYQYLEKFQFESALAEIERFQSRFGDDFELSRMHIVLSAQLGKPYEDALKRLLSWPSVSQRQLRQLNALWRETPELLATLDNDALAKLGVKFLQLPDRSYAEAICEQLQSREAKSPFFADLATRLANLHSKLGNKNKSANYQAIAERLNQGHWL</sequence>
<evidence type="ECO:0000256" key="3">
    <source>
        <dbReference type="ARBA" id="ARBA00022692"/>
    </source>
</evidence>
<gene>
    <name evidence="9" type="ORF">EOE65_02750</name>
</gene>
<feature type="domain" description="Peptidase S54 rhomboid" evidence="8">
    <location>
        <begin position="147"/>
        <end position="291"/>
    </location>
</feature>
<name>A0A437QDH7_9GAMM</name>
<reference evidence="9 10" key="1">
    <citation type="submission" date="2019-01" db="EMBL/GenBank/DDBJ databases">
        <authorList>
            <person name="Chen W.-M."/>
        </authorList>
    </citation>
    <scope>NUCLEOTIDE SEQUENCE [LARGE SCALE GENOMIC DNA]</scope>
    <source>
        <strain evidence="9 10">HPM-16</strain>
    </source>
</reference>
<dbReference type="GO" id="GO:0016020">
    <property type="term" value="C:membrane"/>
    <property type="evidence" value="ECO:0007669"/>
    <property type="project" value="UniProtKB-SubCell"/>
</dbReference>
<dbReference type="Proteomes" id="UP000282818">
    <property type="component" value="Unassembled WGS sequence"/>
</dbReference>
<proteinExistence type="inferred from homology"/>
<feature type="transmembrane region" description="Helical" evidence="7">
    <location>
        <begin position="235"/>
        <end position="259"/>
    </location>
</feature>
<evidence type="ECO:0000256" key="2">
    <source>
        <dbReference type="ARBA" id="ARBA00009045"/>
    </source>
</evidence>